<reference evidence="2 3" key="1">
    <citation type="submission" date="2019-06" db="EMBL/GenBank/DDBJ databases">
        <title>Sequencing the genomes of 1000 actinobacteria strains.</title>
        <authorList>
            <person name="Klenk H.-P."/>
        </authorList>
    </citation>
    <scope>NUCLEOTIDE SEQUENCE [LARGE SCALE GENOMIC DNA]</scope>
    <source>
        <strain evidence="2 3">DSM 45928</strain>
    </source>
</reference>
<dbReference type="InParanoid" id="A0A543ASM1"/>
<proteinExistence type="predicted"/>
<evidence type="ECO:0000256" key="1">
    <source>
        <dbReference type="SAM" id="Phobius"/>
    </source>
</evidence>
<comment type="caution">
    <text evidence="2">The sequence shown here is derived from an EMBL/GenBank/DDBJ whole genome shotgun (WGS) entry which is preliminary data.</text>
</comment>
<accession>A0A543ASM1</accession>
<organism evidence="2 3">
    <name type="scientific">Stackebrandtia endophytica</name>
    <dbReference type="NCBI Taxonomy" id="1496996"/>
    <lineage>
        <taxon>Bacteria</taxon>
        <taxon>Bacillati</taxon>
        <taxon>Actinomycetota</taxon>
        <taxon>Actinomycetes</taxon>
        <taxon>Glycomycetales</taxon>
        <taxon>Glycomycetaceae</taxon>
        <taxon>Stackebrandtia</taxon>
    </lineage>
</organism>
<sequence>MFSQLWLLAHFLFLMCSVSLGPHLPESPVHALLLVLVSTMVLIPLIPWVADVLVRALSLAPNAPPAAATVVESHDIPLPTAPGTPGTTRARAPSLVAHAFA</sequence>
<keyword evidence="1" id="KW-1133">Transmembrane helix</keyword>
<dbReference type="RefSeq" id="WP_142035657.1">
    <property type="nucleotide sequence ID" value="NZ_JBHTGS010000001.1"/>
</dbReference>
<keyword evidence="1" id="KW-0472">Membrane</keyword>
<gene>
    <name evidence="2" type="ORF">FB566_1086</name>
</gene>
<protein>
    <submittedName>
        <fullName evidence="2">Uncharacterized protein</fullName>
    </submittedName>
</protein>
<keyword evidence="3" id="KW-1185">Reference proteome</keyword>
<evidence type="ECO:0000313" key="3">
    <source>
        <dbReference type="Proteomes" id="UP000317043"/>
    </source>
</evidence>
<dbReference type="Proteomes" id="UP000317043">
    <property type="component" value="Unassembled WGS sequence"/>
</dbReference>
<evidence type="ECO:0000313" key="2">
    <source>
        <dbReference type="EMBL" id="TQL75579.1"/>
    </source>
</evidence>
<dbReference type="EMBL" id="VFOW01000001">
    <property type="protein sequence ID" value="TQL75579.1"/>
    <property type="molecule type" value="Genomic_DNA"/>
</dbReference>
<name>A0A543ASM1_9ACTN</name>
<feature type="transmembrane region" description="Helical" evidence="1">
    <location>
        <begin position="30"/>
        <end position="50"/>
    </location>
</feature>
<keyword evidence="1" id="KW-0812">Transmembrane</keyword>
<dbReference type="AlphaFoldDB" id="A0A543ASM1"/>